<dbReference type="Gene3D" id="3.30.460.30">
    <property type="entry name" value="Glutamyl-tRNA reductase, N-terminal domain"/>
    <property type="match status" value="1"/>
</dbReference>
<feature type="domain" description="Glutamyl-tRNA reductase N-terminal" evidence="10">
    <location>
        <begin position="15"/>
        <end position="160"/>
    </location>
</feature>
<evidence type="ECO:0000313" key="12">
    <source>
        <dbReference type="Proteomes" id="UP000240572"/>
    </source>
</evidence>
<comment type="caution">
    <text evidence="11">The sequence shown here is derived from an EMBL/GenBank/DDBJ whole genome shotgun (WGS) entry which is preliminary data.</text>
</comment>
<dbReference type="CDD" id="cd05213">
    <property type="entry name" value="NAD_bind_Glutamyl_tRNA_reduct"/>
    <property type="match status" value="1"/>
</dbReference>
<dbReference type="SUPFAM" id="SSF51735">
    <property type="entry name" value="NAD(P)-binding Rossmann-fold domains"/>
    <property type="match status" value="1"/>
</dbReference>
<dbReference type="UniPathway" id="UPA00251">
    <property type="reaction ID" value="UER00316"/>
</dbReference>
<keyword evidence="1 4" id="KW-0521">NADP</keyword>
<reference evidence="11 12" key="1">
    <citation type="submission" date="2018-03" db="EMBL/GenBank/DDBJ databases">
        <title>Genomic Encyclopedia of Type Strains, Phase III (KMG-III): the genomes of soil and plant-associated and newly described type strains.</title>
        <authorList>
            <person name="Whitman W."/>
        </authorList>
    </citation>
    <scope>NUCLEOTIDE SEQUENCE [LARGE SCALE GENOMIC DNA]</scope>
    <source>
        <strain evidence="11 12">CGMCC 1.12700</strain>
    </source>
</reference>
<feature type="binding site" evidence="4 6">
    <location>
        <position position="113"/>
    </location>
    <ligand>
        <name>substrate</name>
    </ligand>
</feature>
<evidence type="ECO:0000256" key="1">
    <source>
        <dbReference type="ARBA" id="ARBA00022857"/>
    </source>
</evidence>
<evidence type="ECO:0000256" key="2">
    <source>
        <dbReference type="ARBA" id="ARBA00023002"/>
    </source>
</evidence>
<evidence type="ECO:0000313" key="11">
    <source>
        <dbReference type="EMBL" id="PSK89713.1"/>
    </source>
</evidence>
<evidence type="ECO:0000256" key="4">
    <source>
        <dbReference type="HAMAP-Rule" id="MF_00087"/>
    </source>
</evidence>
<dbReference type="Pfam" id="PF01488">
    <property type="entry name" value="Shikimate_DH"/>
    <property type="match status" value="1"/>
</dbReference>
<keyword evidence="2 4" id="KW-0560">Oxidoreductase</keyword>
<dbReference type="FunFam" id="3.30.460.30:FF:000001">
    <property type="entry name" value="Glutamyl-tRNA reductase"/>
    <property type="match status" value="1"/>
</dbReference>
<feature type="domain" description="Quinate/shikimate 5-dehydrogenase/glutamyl-tRNA reductase" evidence="9">
    <location>
        <begin position="180"/>
        <end position="305"/>
    </location>
</feature>
<dbReference type="InterPro" id="IPR000343">
    <property type="entry name" value="4pyrrol_synth_GluRdtase"/>
</dbReference>
<feature type="binding site" evidence="4 6">
    <location>
        <begin position="118"/>
        <end position="120"/>
    </location>
    <ligand>
        <name>substrate</name>
    </ligand>
</feature>
<evidence type="ECO:0000256" key="7">
    <source>
        <dbReference type="PIRSR" id="PIRSR000445-3"/>
    </source>
</evidence>
<dbReference type="PANTHER" id="PTHR43013">
    <property type="entry name" value="GLUTAMYL-TRNA REDUCTASE"/>
    <property type="match status" value="1"/>
</dbReference>
<keyword evidence="12" id="KW-1185">Reference proteome</keyword>
<comment type="subunit">
    <text evidence="4">Homodimer.</text>
</comment>
<comment type="pathway">
    <text evidence="4">Porphyrin-containing compound metabolism; protoporphyrin-IX biosynthesis; 5-aminolevulinate from L-glutamyl-tRNA(Glu): step 1/2.</text>
</comment>
<comment type="miscellaneous">
    <text evidence="4">During catalysis, the active site Cys acts as a nucleophile attacking the alpha-carbonyl group of tRNA-bound glutamate with the formation of a thioester intermediate between enzyme and glutamate, and the concomitant release of tRNA(Glu). The thioester intermediate is finally reduced by direct hydride transfer from NADPH, to form the product GSA.</text>
</comment>
<feature type="binding site" evidence="4 6">
    <location>
        <position position="124"/>
    </location>
    <ligand>
        <name>substrate</name>
    </ligand>
</feature>
<feature type="site" description="Important for activity" evidence="4 8">
    <location>
        <position position="103"/>
    </location>
</feature>
<name>A0A2P8CXK2_9BACT</name>
<dbReference type="Gene3D" id="3.40.50.720">
    <property type="entry name" value="NAD(P)-binding Rossmann-like Domain"/>
    <property type="match status" value="1"/>
</dbReference>
<dbReference type="OrthoDB" id="110209at2"/>
<dbReference type="PIRSF" id="PIRSF000445">
    <property type="entry name" value="4pyrrol_synth_GluRdtase"/>
    <property type="match status" value="1"/>
</dbReference>
<evidence type="ECO:0000259" key="9">
    <source>
        <dbReference type="Pfam" id="PF01488"/>
    </source>
</evidence>
<dbReference type="EC" id="1.2.1.70" evidence="4"/>
<accession>A0A2P8CXK2</accession>
<comment type="domain">
    <text evidence="4">Possesses an unusual extended V-shaped dimeric structure with each monomer consisting of three distinct domains arranged along a curved 'spinal' alpha-helix. The N-terminal catalytic domain specifically recognizes the glutamate moiety of the substrate. The second domain is the NADPH-binding domain, and the third C-terminal domain is responsible for dimerization.</text>
</comment>
<organism evidence="11 12">
    <name type="scientific">Taibaiella chishuiensis</name>
    <dbReference type="NCBI Taxonomy" id="1434707"/>
    <lineage>
        <taxon>Bacteria</taxon>
        <taxon>Pseudomonadati</taxon>
        <taxon>Bacteroidota</taxon>
        <taxon>Chitinophagia</taxon>
        <taxon>Chitinophagales</taxon>
        <taxon>Chitinophagaceae</taxon>
        <taxon>Taibaiella</taxon>
    </lineage>
</organism>
<comment type="similarity">
    <text evidence="4">Belongs to the glutamyl-tRNA reductase family.</text>
</comment>
<dbReference type="AlphaFoldDB" id="A0A2P8CXK2"/>
<comment type="function">
    <text evidence="4">Catalyzes the NADPH-dependent reduction of glutamyl-tRNA(Glu) to glutamate 1-semialdehyde (GSA).</text>
</comment>
<protein>
    <recommendedName>
        <fullName evidence="4">Glutamyl-tRNA reductase</fullName>
        <shortName evidence="4">GluTR</shortName>
        <ecNumber evidence="4">1.2.1.70</ecNumber>
    </recommendedName>
</protein>
<dbReference type="GO" id="GO:0008883">
    <property type="term" value="F:glutamyl-tRNA reductase activity"/>
    <property type="evidence" value="ECO:0007669"/>
    <property type="project" value="UniProtKB-UniRule"/>
</dbReference>
<feature type="active site" description="Nucleophile" evidence="4 5">
    <location>
        <position position="58"/>
    </location>
</feature>
<dbReference type="RefSeq" id="WP_106524525.1">
    <property type="nucleotide sequence ID" value="NZ_PYGD01000010.1"/>
</dbReference>
<dbReference type="Proteomes" id="UP000240572">
    <property type="component" value="Unassembled WGS sequence"/>
</dbReference>
<evidence type="ECO:0000256" key="6">
    <source>
        <dbReference type="PIRSR" id="PIRSR000445-2"/>
    </source>
</evidence>
<dbReference type="InterPro" id="IPR006151">
    <property type="entry name" value="Shikm_DH/Glu-tRNA_Rdtase"/>
</dbReference>
<dbReference type="EMBL" id="PYGD01000010">
    <property type="protein sequence ID" value="PSK89713.1"/>
    <property type="molecule type" value="Genomic_DNA"/>
</dbReference>
<proteinExistence type="inferred from homology"/>
<dbReference type="NCBIfam" id="TIGR01035">
    <property type="entry name" value="hemA"/>
    <property type="match status" value="1"/>
</dbReference>
<dbReference type="InterPro" id="IPR018214">
    <property type="entry name" value="GluRdtase_CS"/>
</dbReference>
<comment type="catalytic activity">
    <reaction evidence="4">
        <text>(S)-4-amino-5-oxopentanoate + tRNA(Glu) + NADP(+) = L-glutamyl-tRNA(Glu) + NADPH + H(+)</text>
        <dbReference type="Rhea" id="RHEA:12344"/>
        <dbReference type="Rhea" id="RHEA-COMP:9663"/>
        <dbReference type="Rhea" id="RHEA-COMP:9680"/>
        <dbReference type="ChEBI" id="CHEBI:15378"/>
        <dbReference type="ChEBI" id="CHEBI:57501"/>
        <dbReference type="ChEBI" id="CHEBI:57783"/>
        <dbReference type="ChEBI" id="CHEBI:58349"/>
        <dbReference type="ChEBI" id="CHEBI:78442"/>
        <dbReference type="ChEBI" id="CHEBI:78520"/>
        <dbReference type="EC" id="1.2.1.70"/>
    </reaction>
</comment>
<dbReference type="HAMAP" id="MF_00087">
    <property type="entry name" value="Glu_tRNA_reductase"/>
    <property type="match status" value="1"/>
</dbReference>
<dbReference type="InterPro" id="IPR036343">
    <property type="entry name" value="GluRdtase_N_sf"/>
</dbReference>
<evidence type="ECO:0000259" key="10">
    <source>
        <dbReference type="Pfam" id="PF05201"/>
    </source>
</evidence>
<dbReference type="InterPro" id="IPR015895">
    <property type="entry name" value="4pyrrol_synth_GluRdtase_N"/>
</dbReference>
<feature type="binding site" evidence="4 6">
    <location>
        <begin position="57"/>
        <end position="60"/>
    </location>
    <ligand>
        <name>substrate</name>
    </ligand>
</feature>
<dbReference type="PROSITE" id="PS00747">
    <property type="entry name" value="GLUTR"/>
    <property type="match status" value="1"/>
</dbReference>
<sequence length="411" mass="46007">MHTDDKHSISDFWVIGINYRKSDTALRGQYAINEQQYAQLLETAPAYGISELFVLSTCNRTEVYGFSKDASSLITLLCSCTEGDSDHFFRQAYIRNGNEALKHIFNVAGGLDSQILGDYEIVGQMKLAVAFAKERGYVGTFTERLFNSALQASRAIRSETQLSSGTVSVAYAAVQFILNVVPDLSQKKILIIGSGKIGKNTCRNLVEKAGREQITLVNRTEERARQFAEELGLQVGAYRDLEQHITDSDIIIVATNATSPVLRKAHLAAGDKKVLIDLSIPNNIDPEVRDYAGVQLADVDALSKINDETLRRREAEVPRAKALITCQIHDFAEWYLMRRNVPVLKAVKQKLNELNNQLFEARKDTDNQAVQKALNGMAMKMRTEERRPGCNYIETINDYMSNTLNEQISLS</sequence>
<dbReference type="GO" id="GO:0019353">
    <property type="term" value="P:protoporphyrinogen IX biosynthetic process from glutamate"/>
    <property type="evidence" value="ECO:0007669"/>
    <property type="project" value="TreeGrafter"/>
</dbReference>
<evidence type="ECO:0000256" key="3">
    <source>
        <dbReference type="ARBA" id="ARBA00023244"/>
    </source>
</evidence>
<dbReference type="Pfam" id="PF05201">
    <property type="entry name" value="GlutR_N"/>
    <property type="match status" value="1"/>
</dbReference>
<dbReference type="PANTHER" id="PTHR43013:SF1">
    <property type="entry name" value="GLUTAMYL-TRNA REDUCTASE"/>
    <property type="match status" value="1"/>
</dbReference>
<evidence type="ECO:0000256" key="8">
    <source>
        <dbReference type="PIRSR" id="PIRSR000445-4"/>
    </source>
</evidence>
<keyword evidence="3 4" id="KW-0627">Porphyrin biosynthesis</keyword>
<dbReference type="GO" id="GO:0050661">
    <property type="term" value="F:NADP binding"/>
    <property type="evidence" value="ECO:0007669"/>
    <property type="project" value="InterPro"/>
</dbReference>
<evidence type="ECO:0000256" key="5">
    <source>
        <dbReference type="PIRSR" id="PIRSR000445-1"/>
    </source>
</evidence>
<dbReference type="SUPFAM" id="SSF69742">
    <property type="entry name" value="Glutamyl tRNA-reductase catalytic, N-terminal domain"/>
    <property type="match status" value="1"/>
</dbReference>
<dbReference type="InterPro" id="IPR036291">
    <property type="entry name" value="NAD(P)-bd_dom_sf"/>
</dbReference>
<feature type="binding site" evidence="4 7">
    <location>
        <begin position="193"/>
        <end position="198"/>
    </location>
    <ligand>
        <name>NADP(+)</name>
        <dbReference type="ChEBI" id="CHEBI:58349"/>
    </ligand>
</feature>
<gene>
    <name evidence="4" type="primary">hemA</name>
    <name evidence="11" type="ORF">B0I18_11012</name>
</gene>